<protein>
    <recommendedName>
        <fullName evidence="4">25S rRNA adenine-N(1) methyltransferase</fullName>
        <ecNumber evidence="4">2.1.1.-</ecNumber>
    </recommendedName>
</protein>
<dbReference type="SUPFAM" id="SSF53335">
    <property type="entry name" value="S-adenosyl-L-methionine-dependent methyltransferases"/>
    <property type="match status" value="1"/>
</dbReference>
<comment type="function">
    <text evidence="4">S-adenosyl-L-methionine-dependent methyltransferase that specifically methylates the N(1) position of an adenine present in helix 65 in 25S rRNA.</text>
</comment>
<dbReference type="HAMAP" id="MF_03044">
    <property type="entry name" value="BMT2"/>
    <property type="match status" value="1"/>
</dbReference>
<dbReference type="EC" id="2.1.1.-" evidence="4"/>
<evidence type="ECO:0000256" key="2">
    <source>
        <dbReference type="ARBA" id="ARBA00022679"/>
    </source>
</evidence>
<comment type="similarity">
    <text evidence="4">Belongs to the BMT2 family.</text>
</comment>
<evidence type="ECO:0000313" key="6">
    <source>
        <dbReference type="EMBL" id="KAK3169543.1"/>
    </source>
</evidence>
<dbReference type="Proteomes" id="UP001276659">
    <property type="component" value="Unassembled WGS sequence"/>
</dbReference>
<feature type="binding site" evidence="4">
    <location>
        <position position="140"/>
    </location>
    <ligand>
        <name>S-adenosyl-L-methionine</name>
        <dbReference type="ChEBI" id="CHEBI:59789"/>
    </ligand>
</feature>
<evidence type="ECO:0000256" key="3">
    <source>
        <dbReference type="ARBA" id="ARBA00022691"/>
    </source>
</evidence>
<dbReference type="GO" id="GO:0016433">
    <property type="term" value="F:rRNA (adenine) methyltransferase activity"/>
    <property type="evidence" value="ECO:0007669"/>
    <property type="project" value="UniProtKB-UniRule"/>
</dbReference>
<reference evidence="6" key="1">
    <citation type="submission" date="2022-11" db="EMBL/GenBank/DDBJ databases">
        <title>Chromosomal genome sequence assembly and mating type (MAT) locus characterization of the leprose asexual lichenized fungus Lepraria neglecta (Nyl.) Erichsen.</title>
        <authorList>
            <person name="Allen J.L."/>
            <person name="Pfeffer B."/>
        </authorList>
    </citation>
    <scope>NUCLEOTIDE SEQUENCE</scope>
    <source>
        <strain evidence="6">Allen 5258</strain>
    </source>
</reference>
<feature type="compositionally biased region" description="Polar residues" evidence="5">
    <location>
        <begin position="12"/>
        <end position="31"/>
    </location>
</feature>
<dbReference type="EMBL" id="JASNWA010000009">
    <property type="protein sequence ID" value="KAK3169543.1"/>
    <property type="molecule type" value="Genomic_DNA"/>
</dbReference>
<feature type="region of interest" description="Disordered" evidence="5">
    <location>
        <begin position="1"/>
        <end position="32"/>
    </location>
</feature>
<evidence type="ECO:0000256" key="4">
    <source>
        <dbReference type="HAMAP-Rule" id="MF_03044"/>
    </source>
</evidence>
<keyword evidence="7" id="KW-1185">Reference proteome</keyword>
<comment type="caution">
    <text evidence="6">The sequence shown here is derived from an EMBL/GenBank/DDBJ whole genome shotgun (WGS) entry which is preliminary data.</text>
</comment>
<keyword evidence="4" id="KW-0539">Nucleus</keyword>
<comment type="subcellular location">
    <subcellularLocation>
        <location evidence="4">Nucleus</location>
        <location evidence="4">Nucleolus</location>
    </subcellularLocation>
</comment>
<keyword evidence="1 4" id="KW-0489">Methyltransferase</keyword>
<dbReference type="InterPro" id="IPR021867">
    <property type="entry name" value="Bmt2/SAMTOR"/>
</dbReference>
<dbReference type="PANTHER" id="PTHR21008:SF1">
    <property type="entry name" value="25S RRNA (ADENINE(2142)-N(1))-METHYLTRANSFERASE"/>
    <property type="match status" value="1"/>
</dbReference>
<organism evidence="6 7">
    <name type="scientific">Lepraria neglecta</name>
    <dbReference type="NCBI Taxonomy" id="209136"/>
    <lineage>
        <taxon>Eukaryota</taxon>
        <taxon>Fungi</taxon>
        <taxon>Dikarya</taxon>
        <taxon>Ascomycota</taxon>
        <taxon>Pezizomycotina</taxon>
        <taxon>Lecanoromycetes</taxon>
        <taxon>OSLEUM clade</taxon>
        <taxon>Lecanoromycetidae</taxon>
        <taxon>Lecanorales</taxon>
        <taxon>Lecanorineae</taxon>
        <taxon>Stereocaulaceae</taxon>
        <taxon>Lepraria</taxon>
    </lineage>
</organism>
<name>A0AAE0DJR1_9LECA</name>
<dbReference type="AlphaFoldDB" id="A0AAE0DJR1"/>
<feature type="binding site" evidence="4">
    <location>
        <position position="120"/>
    </location>
    <ligand>
        <name>S-adenosyl-L-methionine</name>
        <dbReference type="ChEBI" id="CHEBI:59789"/>
    </ligand>
</feature>
<dbReference type="GO" id="GO:0005730">
    <property type="term" value="C:nucleolus"/>
    <property type="evidence" value="ECO:0007669"/>
    <property type="project" value="UniProtKB-SubCell"/>
</dbReference>
<evidence type="ECO:0000256" key="1">
    <source>
        <dbReference type="ARBA" id="ARBA00022603"/>
    </source>
</evidence>
<keyword evidence="2 4" id="KW-0808">Transferase</keyword>
<dbReference type="InterPro" id="IPR029063">
    <property type="entry name" value="SAM-dependent_MTases_sf"/>
</dbReference>
<keyword evidence="3 4" id="KW-0949">S-adenosyl-L-methionine</keyword>
<dbReference type="Pfam" id="PF11968">
    <property type="entry name" value="Bmt2"/>
    <property type="match status" value="1"/>
</dbReference>
<accession>A0AAE0DJR1</accession>
<evidence type="ECO:0000256" key="5">
    <source>
        <dbReference type="SAM" id="MobiDB-lite"/>
    </source>
</evidence>
<proteinExistence type="inferred from homology"/>
<sequence>MALKKKARPRLLSSTRPRNIKPTPSLSSHATRTLVRSHHTLRKQLSCALAQGDDFKAESIKYEIEAAGGLRKYQEASIQGQSAERGGDTSKVLLQWLLEVKGLELVRNASGKKFRMLEVGALRTDNTCSRNGAFEMKRIDLHSQHSDIEEQDFMELPFPATEDLDQEGFDIVSLSLVVNFVGDPAQRGEMLKRVEGFLRPCSRDGDEMSEFFPTLFLVLPAPCVTNSRYLDEEKLKSILEILGYTMAKRKLSSKLVYYLWRYEGSVKKNSKVFKKEEIRSGRSRNNFAIVLR</sequence>
<dbReference type="PANTHER" id="PTHR21008">
    <property type="entry name" value="S-ADENOSYLMETHIONINE SENSOR UPSTREAM OF MTORC1-RELATED"/>
    <property type="match status" value="1"/>
</dbReference>
<gene>
    <name evidence="6" type="ORF">OEA41_008927</name>
</gene>
<evidence type="ECO:0000313" key="7">
    <source>
        <dbReference type="Proteomes" id="UP001276659"/>
    </source>
</evidence>